<evidence type="ECO:0000256" key="1">
    <source>
        <dbReference type="ARBA" id="ARBA00022617"/>
    </source>
</evidence>
<evidence type="ECO:0000256" key="3">
    <source>
        <dbReference type="ARBA" id="ARBA00023004"/>
    </source>
</evidence>
<dbReference type="AlphaFoldDB" id="A0A2S0MJ80"/>
<evidence type="ECO:0000313" key="7">
    <source>
        <dbReference type="Proteomes" id="UP000239709"/>
    </source>
</evidence>
<evidence type="ECO:0000313" key="6">
    <source>
        <dbReference type="EMBL" id="AVO35945.1"/>
    </source>
</evidence>
<dbReference type="Proteomes" id="UP000239709">
    <property type="component" value="Chromosome"/>
</dbReference>
<protein>
    <recommendedName>
        <fullName evidence="5">Cytochrome c domain-containing protein</fullName>
    </recommendedName>
</protein>
<dbReference type="KEGG" id="otk:C6570_03235"/>
<dbReference type="GO" id="GO:0046872">
    <property type="term" value="F:metal ion binding"/>
    <property type="evidence" value="ECO:0007669"/>
    <property type="project" value="UniProtKB-KW"/>
</dbReference>
<keyword evidence="3 4" id="KW-0408">Iron</keyword>
<dbReference type="InterPro" id="IPR036909">
    <property type="entry name" value="Cyt_c-like_dom_sf"/>
</dbReference>
<dbReference type="PROSITE" id="PS51007">
    <property type="entry name" value="CYTC"/>
    <property type="match status" value="1"/>
</dbReference>
<organism evidence="6 7">
    <name type="scientific">Ottowia oryzae</name>
    <dbReference type="NCBI Taxonomy" id="2109914"/>
    <lineage>
        <taxon>Bacteria</taxon>
        <taxon>Pseudomonadati</taxon>
        <taxon>Pseudomonadota</taxon>
        <taxon>Betaproteobacteria</taxon>
        <taxon>Burkholderiales</taxon>
        <taxon>Comamonadaceae</taxon>
        <taxon>Ottowia</taxon>
    </lineage>
</organism>
<evidence type="ECO:0000259" key="5">
    <source>
        <dbReference type="PROSITE" id="PS51007"/>
    </source>
</evidence>
<reference evidence="6 7" key="1">
    <citation type="submission" date="2018-03" db="EMBL/GenBank/DDBJ databases">
        <title>Genome sequencing of Ottowia sp.</title>
        <authorList>
            <person name="Kim S.-J."/>
            <person name="Heo J."/>
            <person name="Kwon S.-W."/>
        </authorList>
    </citation>
    <scope>NUCLEOTIDE SEQUENCE [LARGE SCALE GENOMIC DNA]</scope>
    <source>
        <strain evidence="6 7">KADR8-3</strain>
    </source>
</reference>
<evidence type="ECO:0000256" key="4">
    <source>
        <dbReference type="PROSITE-ProRule" id="PRU00433"/>
    </source>
</evidence>
<dbReference type="Gene3D" id="1.10.760.10">
    <property type="entry name" value="Cytochrome c-like domain"/>
    <property type="match status" value="1"/>
</dbReference>
<feature type="domain" description="Cytochrome c" evidence="5">
    <location>
        <begin position="7"/>
        <end position="98"/>
    </location>
</feature>
<keyword evidence="7" id="KW-1185">Reference proteome</keyword>
<dbReference type="Pfam" id="PF00034">
    <property type="entry name" value="Cytochrom_C"/>
    <property type="match status" value="1"/>
</dbReference>
<sequence>MAFHSSGAVADGGNVRHAVWDTAVVAATCVTCHAPSPEPGGIPSLNGLSAEHLLTRLRGFKGNGPAQTTAAMTIMPLLMQGYDEAQIRALAEWFASRQASPR</sequence>
<keyword evidence="1 4" id="KW-0349">Heme</keyword>
<evidence type="ECO:0000256" key="2">
    <source>
        <dbReference type="ARBA" id="ARBA00022723"/>
    </source>
</evidence>
<accession>A0A2S0MJ80</accession>
<dbReference type="GO" id="GO:0020037">
    <property type="term" value="F:heme binding"/>
    <property type="evidence" value="ECO:0007669"/>
    <property type="project" value="InterPro"/>
</dbReference>
<dbReference type="EMBL" id="CP027666">
    <property type="protein sequence ID" value="AVO35945.1"/>
    <property type="molecule type" value="Genomic_DNA"/>
</dbReference>
<dbReference type="OrthoDB" id="8526831at2"/>
<keyword evidence="2 4" id="KW-0479">Metal-binding</keyword>
<gene>
    <name evidence="6" type="ORF">C6570_03235</name>
</gene>
<dbReference type="GO" id="GO:0009055">
    <property type="term" value="F:electron transfer activity"/>
    <property type="evidence" value="ECO:0007669"/>
    <property type="project" value="InterPro"/>
</dbReference>
<proteinExistence type="predicted"/>
<name>A0A2S0MJ80_9BURK</name>
<dbReference type="SUPFAM" id="SSF46626">
    <property type="entry name" value="Cytochrome c"/>
    <property type="match status" value="1"/>
</dbReference>
<dbReference type="InterPro" id="IPR009056">
    <property type="entry name" value="Cyt_c-like_dom"/>
</dbReference>